<gene>
    <name evidence="1" type="ORF">ABCS64_04950</name>
</gene>
<accession>A0ABV4UEL6</accession>
<evidence type="ECO:0000313" key="2">
    <source>
        <dbReference type="Proteomes" id="UP001574673"/>
    </source>
</evidence>
<proteinExistence type="predicted"/>
<organism evidence="1 2">
    <name type="scientific">Dentiradicibacter hellwigii</name>
    <dbReference type="NCBI Taxonomy" id="3149053"/>
    <lineage>
        <taxon>Bacteria</taxon>
        <taxon>Pseudomonadati</taxon>
        <taxon>Pseudomonadota</taxon>
        <taxon>Betaproteobacteria</taxon>
        <taxon>Rhodocyclales</taxon>
        <taxon>Rhodocyclaceae</taxon>
        <taxon>Dentiradicibacter</taxon>
    </lineage>
</organism>
<dbReference type="Proteomes" id="UP001574673">
    <property type="component" value="Unassembled WGS sequence"/>
</dbReference>
<reference evidence="2" key="1">
    <citation type="submission" date="2024-06" db="EMBL/GenBank/DDBJ databases">
        <title>Radixoralia hellwigii gen. nov., sp nov., isolated from a root canal in the human oral cavity.</title>
        <authorList>
            <person name="Bartsch S."/>
            <person name="Wittmer A."/>
            <person name="Schulz A.-K."/>
            <person name="Neumann-Schaal M."/>
            <person name="Wolf J."/>
            <person name="Gronow S."/>
            <person name="Tennert C."/>
            <person name="Haecker G."/>
            <person name="Cieplik F."/>
            <person name="Al-Ahmad A."/>
        </authorList>
    </citation>
    <scope>NUCLEOTIDE SEQUENCE [LARGE SCALE GENOMIC DNA]</scope>
    <source>
        <strain evidence="2">Wk13</strain>
    </source>
</reference>
<name>A0ABV4UEL6_9RHOO</name>
<comment type="caution">
    <text evidence="1">The sequence shown here is derived from an EMBL/GenBank/DDBJ whole genome shotgun (WGS) entry which is preliminary data.</text>
</comment>
<evidence type="ECO:0000313" key="1">
    <source>
        <dbReference type="EMBL" id="MFA9949683.1"/>
    </source>
</evidence>
<dbReference type="EMBL" id="JBEUWX010000002">
    <property type="protein sequence ID" value="MFA9949683.1"/>
    <property type="molecule type" value="Genomic_DNA"/>
</dbReference>
<dbReference type="RefSeq" id="WP_418890793.1">
    <property type="nucleotide sequence ID" value="NZ_JBEUWX010000002.1"/>
</dbReference>
<keyword evidence="2" id="KW-1185">Reference proteome</keyword>
<sequence>MTDSSFADEATVARIGSPEPAFYPFAGYDLRLGRSGRAMADFLAARIELAPKDLLCHTRRIFIAMALDDPEELFGALVDLFIATGNEALDLRTNLLRQSLIFLSPAQQVFLSRRLEKGLFTQTPAPAPRSRLTAGFIGTGAVVVKQSALSGRSPS</sequence>
<protein>
    <submittedName>
        <fullName evidence="1">Uncharacterized protein</fullName>
    </submittedName>
</protein>